<comment type="caution">
    <text evidence="1">The sequence shown here is derived from an EMBL/GenBank/DDBJ whole genome shotgun (WGS) entry which is preliminary data.</text>
</comment>
<dbReference type="Proteomes" id="UP000326757">
    <property type="component" value="Unassembled WGS sequence"/>
</dbReference>
<name>A0A5N6KJG2_MONLA</name>
<evidence type="ECO:0000313" key="1">
    <source>
        <dbReference type="EMBL" id="KAB8303914.1"/>
    </source>
</evidence>
<evidence type="ECO:0000313" key="2">
    <source>
        <dbReference type="Proteomes" id="UP000326757"/>
    </source>
</evidence>
<protein>
    <submittedName>
        <fullName evidence="1">Uncharacterized protein</fullName>
    </submittedName>
</protein>
<dbReference type="AlphaFoldDB" id="A0A5N6KJG2"/>
<reference evidence="1 2" key="1">
    <citation type="submission" date="2019-06" db="EMBL/GenBank/DDBJ databases">
        <title>Genome Sequence of the Brown Rot Fungal Pathogen Monilinia laxa.</title>
        <authorList>
            <person name="De Miccolis Angelini R.M."/>
            <person name="Landi L."/>
            <person name="Abate D."/>
            <person name="Pollastro S."/>
            <person name="Romanazzi G."/>
            <person name="Faretra F."/>
        </authorList>
    </citation>
    <scope>NUCLEOTIDE SEQUENCE [LARGE SCALE GENOMIC DNA]</scope>
    <source>
        <strain evidence="1 2">Mlax316</strain>
    </source>
</reference>
<organism evidence="1 2">
    <name type="scientific">Monilinia laxa</name>
    <name type="common">Brown rot fungus</name>
    <name type="synonym">Sclerotinia laxa</name>
    <dbReference type="NCBI Taxonomy" id="61186"/>
    <lineage>
        <taxon>Eukaryota</taxon>
        <taxon>Fungi</taxon>
        <taxon>Dikarya</taxon>
        <taxon>Ascomycota</taxon>
        <taxon>Pezizomycotina</taxon>
        <taxon>Leotiomycetes</taxon>
        <taxon>Helotiales</taxon>
        <taxon>Sclerotiniaceae</taxon>
        <taxon>Monilinia</taxon>
    </lineage>
</organism>
<accession>A0A5N6KJG2</accession>
<keyword evidence="2" id="KW-1185">Reference proteome</keyword>
<sequence>MAISTAQSYGDSAGGFGERRISTAWEFVNGEINTETDPAHSLPFIIGFVIWEEGTIKIYLAEPIASVFLFHLLKHSILNQIISHAQSRLHSVDAGLVHAWDPFACALQRLTSSPRHDPWKFSTLSHIPIHKSNTSRLSKVHFQLCARVEDECCNKYPDNCVISAPLVYLFRCLVMSS</sequence>
<gene>
    <name evidence="1" type="ORF">EYC80_005277</name>
</gene>
<proteinExistence type="predicted"/>
<dbReference type="EMBL" id="VIGI01000002">
    <property type="protein sequence ID" value="KAB8303914.1"/>
    <property type="molecule type" value="Genomic_DNA"/>
</dbReference>